<dbReference type="GO" id="GO:0046513">
    <property type="term" value="P:ceramide biosynthetic process"/>
    <property type="evidence" value="ECO:0007669"/>
    <property type="project" value="TreeGrafter"/>
</dbReference>
<proteinExistence type="inferred from homology"/>
<comment type="similarity">
    <text evidence="2">Belongs to the class-II pyridoxal-phosphate-dependent aminotransferase family.</text>
</comment>
<evidence type="ECO:0000313" key="8">
    <source>
        <dbReference type="Proteomes" id="UP000192758"/>
    </source>
</evidence>
<evidence type="ECO:0000256" key="5">
    <source>
        <dbReference type="ARBA" id="ARBA00023315"/>
    </source>
</evidence>
<evidence type="ECO:0000256" key="4">
    <source>
        <dbReference type="ARBA" id="ARBA00022898"/>
    </source>
</evidence>
<keyword evidence="6" id="KW-0812">Transmembrane</keyword>
<evidence type="ECO:0000256" key="3">
    <source>
        <dbReference type="ARBA" id="ARBA00022679"/>
    </source>
</evidence>
<comment type="cofactor">
    <cofactor evidence="1">
        <name>pyridoxal 5'-phosphate</name>
        <dbReference type="ChEBI" id="CHEBI:597326"/>
    </cofactor>
</comment>
<protein>
    <submittedName>
        <fullName evidence="7">Lcb1</fullName>
    </submittedName>
</protein>
<dbReference type="AlphaFoldDB" id="A0A1W0E313"/>
<gene>
    <name evidence="7" type="primary">lcb1</name>
    <name evidence="7" type="ORF">EHP00_1784</name>
</gene>
<dbReference type="PANTHER" id="PTHR13693:SF2">
    <property type="entry name" value="SERINE PALMITOYLTRANSFERASE 1"/>
    <property type="match status" value="1"/>
</dbReference>
<comment type="caution">
    <text evidence="7">The sequence shown here is derived from an EMBL/GenBank/DDBJ whole genome shotgun (WGS) entry which is preliminary data.</text>
</comment>
<feature type="transmembrane region" description="Helical" evidence="6">
    <location>
        <begin position="12"/>
        <end position="33"/>
    </location>
</feature>
<organism evidence="7 8">
    <name type="scientific">Ecytonucleospora hepatopenaei</name>
    <dbReference type="NCBI Taxonomy" id="646526"/>
    <lineage>
        <taxon>Eukaryota</taxon>
        <taxon>Fungi</taxon>
        <taxon>Fungi incertae sedis</taxon>
        <taxon>Microsporidia</taxon>
        <taxon>Enterocytozoonidae</taxon>
        <taxon>Ecytonucleospora</taxon>
    </lineage>
</organism>
<dbReference type="OrthoDB" id="3168162at2759"/>
<dbReference type="GO" id="GO:0016020">
    <property type="term" value="C:membrane"/>
    <property type="evidence" value="ECO:0007669"/>
    <property type="project" value="GOC"/>
</dbReference>
<reference evidence="7 8" key="1">
    <citation type="journal article" date="2017" name="Environ. Microbiol.">
        <title>Decay of the glycolytic pathway and adaptation to intranuclear parasitism within Enterocytozoonidae microsporidia.</title>
        <authorList>
            <person name="Wiredu Boakye D."/>
            <person name="Jaroenlak P."/>
            <person name="Prachumwat A."/>
            <person name="Williams T.A."/>
            <person name="Bateman K.S."/>
            <person name="Itsathitphaisarn O."/>
            <person name="Sritunyalucksana K."/>
            <person name="Paszkiewicz K.H."/>
            <person name="Moore K.A."/>
            <person name="Stentiford G.D."/>
            <person name="Williams B.A."/>
        </authorList>
    </citation>
    <scope>NUCLEOTIDE SEQUENCE [LARGE SCALE GENOMIC DNA]</scope>
    <source>
        <strain evidence="7 8">TH1</strain>
    </source>
</reference>
<dbReference type="InterPro" id="IPR015421">
    <property type="entry name" value="PyrdxlP-dep_Trfase_major"/>
</dbReference>
<evidence type="ECO:0000313" key="7">
    <source>
        <dbReference type="EMBL" id="OQS53602.1"/>
    </source>
</evidence>
<dbReference type="EMBL" id="MNPJ01000027">
    <property type="protein sequence ID" value="OQS53602.1"/>
    <property type="molecule type" value="Genomic_DNA"/>
</dbReference>
<keyword evidence="8" id="KW-1185">Reference proteome</keyword>
<dbReference type="SUPFAM" id="SSF53383">
    <property type="entry name" value="PLP-dependent transferases"/>
    <property type="match status" value="1"/>
</dbReference>
<dbReference type="Proteomes" id="UP000192758">
    <property type="component" value="Unassembled WGS sequence"/>
</dbReference>
<keyword evidence="5" id="KW-0012">Acyltransferase</keyword>
<dbReference type="VEuPathDB" id="MicrosporidiaDB:EHP00_1784"/>
<evidence type="ECO:0000256" key="2">
    <source>
        <dbReference type="ARBA" id="ARBA00008392"/>
    </source>
</evidence>
<keyword evidence="6" id="KW-1133">Transmembrane helix</keyword>
<dbReference type="InterPro" id="IPR015424">
    <property type="entry name" value="PyrdxlP-dep_Trfase"/>
</dbReference>
<keyword evidence="4" id="KW-0663">Pyridoxal phosphate</keyword>
<dbReference type="GO" id="GO:0005783">
    <property type="term" value="C:endoplasmic reticulum"/>
    <property type="evidence" value="ECO:0007669"/>
    <property type="project" value="TreeGrafter"/>
</dbReference>
<evidence type="ECO:0000256" key="6">
    <source>
        <dbReference type="SAM" id="Phobius"/>
    </source>
</evidence>
<keyword evidence="6" id="KW-0472">Membrane</keyword>
<dbReference type="InterPro" id="IPR050087">
    <property type="entry name" value="AON_synthase_class-II"/>
</dbReference>
<dbReference type="GO" id="GO:0004758">
    <property type="term" value="F:serine C-palmitoyltransferase activity"/>
    <property type="evidence" value="ECO:0007669"/>
    <property type="project" value="TreeGrafter"/>
</dbReference>
<dbReference type="STRING" id="646526.A0A1W0E313"/>
<dbReference type="Gene3D" id="3.40.640.10">
    <property type="entry name" value="Type I PLP-dependent aspartate aminotransferase-like (Major domain)"/>
    <property type="match status" value="1"/>
</dbReference>
<keyword evidence="3" id="KW-0808">Transferase</keyword>
<accession>A0A1W0E313</accession>
<dbReference type="GO" id="GO:0046512">
    <property type="term" value="P:sphingosine biosynthetic process"/>
    <property type="evidence" value="ECO:0007669"/>
    <property type="project" value="TreeGrafter"/>
</dbReference>
<evidence type="ECO:0000256" key="1">
    <source>
        <dbReference type="ARBA" id="ARBA00001933"/>
    </source>
</evidence>
<name>A0A1W0E313_9MICR</name>
<sequence length="377" mass="44392">MLKYFFNFMNYVLLNKLIVFNNMLFLLLIYFLIKYRYKVNRDYIDLDEKTINKLISENKLEPIIIDKSKKEEVKNLNFTFKMLPKITTEEIQEIKEILKTFGIGTCGPRGFYGTTNKHIELEKLIIDEFSTFYEEKISCLCYSNNITGMVSTITAFVRPKHNVFYIKHSNPMILRALSLSKAQIHEVGVDFFESSIPTEILNLEFKIFVVQAIFLPIKFVKYLKENGFRIIYVCENIFDIDDFLFLKYSDILFCFLPFNGAFVISPKYAIEFMRLNANAYVFSASLPVFLIQRNIQFIKNFKKTKIYDHGINCSEIIGKNKNVHFILKLSSIKFKKLAEIYTLETWEVTEKNDYIVKINISKQTTTEDINFLVDVLK</sequence>
<dbReference type="PANTHER" id="PTHR13693">
    <property type="entry name" value="CLASS II AMINOTRANSFERASE/8-AMINO-7-OXONONANOATE SYNTHASE"/>
    <property type="match status" value="1"/>
</dbReference>